<organism evidence="2 3">
    <name type="scientific">Symbiopectobacterium purcellii</name>
    <dbReference type="NCBI Taxonomy" id="2871826"/>
    <lineage>
        <taxon>Bacteria</taxon>
        <taxon>Pseudomonadati</taxon>
        <taxon>Pseudomonadota</taxon>
        <taxon>Gammaproteobacteria</taxon>
        <taxon>Enterobacterales</taxon>
        <taxon>Enterobacteriaceae</taxon>
    </lineage>
</organism>
<evidence type="ECO:0000313" key="3">
    <source>
        <dbReference type="Proteomes" id="UP000825886"/>
    </source>
</evidence>
<reference evidence="2 3" key="1">
    <citation type="submission" date="2021-08" db="EMBL/GenBank/DDBJ databases">
        <title>Culture and genomic analysis of Symbiopectobacterium purcellii sp. nov. gen. nov., isolated from the leafhopper Empoasca decipiens.</title>
        <authorList>
            <person name="Nadal-Jimenez P."/>
            <person name="Siozios S."/>
            <person name="Halliday N."/>
            <person name="Camara M."/>
            <person name="Hurst G.D.D."/>
        </authorList>
    </citation>
    <scope>NUCLEOTIDE SEQUENCE [LARGE SCALE GENOMIC DNA]</scope>
    <source>
        <strain evidence="2 3">SyEd1</strain>
    </source>
</reference>
<keyword evidence="3" id="KW-1185">Reference proteome</keyword>
<evidence type="ECO:0000313" key="2">
    <source>
        <dbReference type="EMBL" id="QZN97109.1"/>
    </source>
</evidence>
<name>A0ABX9AR72_9ENTR</name>
<sequence length="457" mass="51576">MPHCITFKEVDLSYSHFVSVCDKSESDDIIRLIRNNKGEVCLSSNYSIADRAILFFSKIPWLSDFKCISNYKQEIEFQQHDAVTAFLETLNKGFGNTFLLGRLPEGKSGGEYLKCKNITKYLTLASKINPSSFITKYHNQKNLIAMKVVLSQAFPEIKKEFYDFLSGKDDRVLKKFHNEINYQVNEILQANRVPSGIYNDIKARMLEFLNVNALGNNYSLDALKCYLHTLSGTDKEKESLNQVPGKPFALKMDERLALLNISMGNDSSALDNLLCDVFLFNDKLKLKSSEDKNLLCSGMYAYLAKEFYDGYIRDAIEKANVERGDTEHWVPLSAPVTPYSLQESLSDTSSIDSFFSSVCSEDDDTEVISLADSDDLPPPPTPEELKLIQDDLSDIDDFPPPPTPEELKLIQDDLSDIDDFPPPPTAEELRLYQQESSEPYEVDSLYGSASDESSGDK</sequence>
<dbReference type="Proteomes" id="UP000825886">
    <property type="component" value="Chromosome"/>
</dbReference>
<accession>A0ABX9AR72</accession>
<feature type="region of interest" description="Disordered" evidence="1">
    <location>
        <begin position="391"/>
        <end position="457"/>
    </location>
</feature>
<gene>
    <name evidence="2" type="ORF">K6K13_06975</name>
</gene>
<dbReference type="EMBL" id="CP081864">
    <property type="protein sequence ID" value="QZN97109.1"/>
    <property type="molecule type" value="Genomic_DNA"/>
</dbReference>
<protein>
    <submittedName>
        <fullName evidence="2">Uncharacterized protein</fullName>
    </submittedName>
</protein>
<dbReference type="RefSeq" id="WP_222160118.1">
    <property type="nucleotide sequence ID" value="NZ_CP081864.1"/>
</dbReference>
<proteinExistence type="predicted"/>
<evidence type="ECO:0000256" key="1">
    <source>
        <dbReference type="SAM" id="MobiDB-lite"/>
    </source>
</evidence>